<protein>
    <submittedName>
        <fullName evidence="3">Glycosyltransferase involved in cell wall bisynthesis</fullName>
    </submittedName>
</protein>
<dbReference type="PANTHER" id="PTHR46401">
    <property type="entry name" value="GLYCOSYLTRANSFERASE WBBK-RELATED"/>
    <property type="match status" value="1"/>
</dbReference>
<dbReference type="InterPro" id="IPR001296">
    <property type="entry name" value="Glyco_trans_1"/>
</dbReference>
<dbReference type="CDD" id="cd03801">
    <property type="entry name" value="GT4_PimA-like"/>
    <property type="match status" value="1"/>
</dbReference>
<reference evidence="3 4" key="1">
    <citation type="submission" date="2016-10" db="EMBL/GenBank/DDBJ databases">
        <authorList>
            <person name="de Groot N.N."/>
        </authorList>
    </citation>
    <scope>NUCLEOTIDE SEQUENCE [LARGE SCALE GENOMIC DNA]</scope>
    <source>
        <strain evidence="3 4">MP1X4</strain>
    </source>
</reference>
<dbReference type="OrthoDB" id="9811239at2"/>
<name>A0A1H1YFA7_MUCMA</name>
<dbReference type="STRING" id="652787.SAMN05216490_2720"/>
<dbReference type="AlphaFoldDB" id="A0A1H1YFA7"/>
<proteinExistence type="predicted"/>
<gene>
    <name evidence="3" type="ORF">SAMN05216490_2720</name>
</gene>
<keyword evidence="1 3" id="KW-0808">Transferase</keyword>
<dbReference type="GO" id="GO:0016757">
    <property type="term" value="F:glycosyltransferase activity"/>
    <property type="evidence" value="ECO:0007669"/>
    <property type="project" value="InterPro"/>
</dbReference>
<dbReference type="GO" id="GO:0009103">
    <property type="term" value="P:lipopolysaccharide biosynthetic process"/>
    <property type="evidence" value="ECO:0007669"/>
    <property type="project" value="TreeGrafter"/>
</dbReference>
<keyword evidence="4" id="KW-1185">Reference proteome</keyword>
<dbReference type="SUPFAM" id="SSF53756">
    <property type="entry name" value="UDP-Glycosyltransferase/glycogen phosphorylase"/>
    <property type="match status" value="1"/>
</dbReference>
<sequence>MKFVFASYVYTHEFNDPVKWLNRISFYAGVLDKLAKTHQVISIEQIDYEGEHIKNGVQYFFKRFSHNLFPIESHRFIKQLNPDVVVIQGLHFPLQVIQLRLLLGKKTKIIIQNHAERPFTGLKKHLQKLADRFADAYLFASHNMGMEWIEKGNLASVKKIHEVMEVSSVFIPMDKTIAARKTAITGNPVFLWVGRLNKNKAPLTVVRAFLQFVNMQPGAHLYMIYHTDELLPQIKTELELSPNGKAIKLIGKVPHDDLQYWFNSADIIISGSHYEGSGTAVCEAMSCRCMPLVTDINSFRMITDNGRCGLLYEAGNEAALLSALIQTPQINIAEKQKISLEYFRSNLSFEAIARRFEEVVLLIK</sequence>
<evidence type="ECO:0000256" key="1">
    <source>
        <dbReference type="ARBA" id="ARBA00022679"/>
    </source>
</evidence>
<organism evidence="3 4">
    <name type="scientific">Mucilaginibacter mallensis</name>
    <dbReference type="NCBI Taxonomy" id="652787"/>
    <lineage>
        <taxon>Bacteria</taxon>
        <taxon>Pseudomonadati</taxon>
        <taxon>Bacteroidota</taxon>
        <taxon>Sphingobacteriia</taxon>
        <taxon>Sphingobacteriales</taxon>
        <taxon>Sphingobacteriaceae</taxon>
        <taxon>Mucilaginibacter</taxon>
    </lineage>
</organism>
<feature type="domain" description="Glycosyl transferase family 1" evidence="2">
    <location>
        <begin position="179"/>
        <end position="326"/>
    </location>
</feature>
<evidence type="ECO:0000313" key="4">
    <source>
        <dbReference type="Proteomes" id="UP000199679"/>
    </source>
</evidence>
<evidence type="ECO:0000313" key="3">
    <source>
        <dbReference type="EMBL" id="SDT20074.1"/>
    </source>
</evidence>
<dbReference type="Proteomes" id="UP000199679">
    <property type="component" value="Chromosome I"/>
</dbReference>
<dbReference type="RefSeq" id="WP_091373620.1">
    <property type="nucleotide sequence ID" value="NZ_LT629740.1"/>
</dbReference>
<dbReference type="Gene3D" id="3.40.50.2000">
    <property type="entry name" value="Glycogen Phosphorylase B"/>
    <property type="match status" value="2"/>
</dbReference>
<evidence type="ECO:0000259" key="2">
    <source>
        <dbReference type="Pfam" id="PF00534"/>
    </source>
</evidence>
<accession>A0A1H1YFA7</accession>
<dbReference type="EMBL" id="LT629740">
    <property type="protein sequence ID" value="SDT20074.1"/>
    <property type="molecule type" value="Genomic_DNA"/>
</dbReference>
<dbReference type="Pfam" id="PF00534">
    <property type="entry name" value="Glycos_transf_1"/>
    <property type="match status" value="1"/>
</dbReference>
<dbReference type="PANTHER" id="PTHR46401:SF2">
    <property type="entry name" value="GLYCOSYLTRANSFERASE WBBK-RELATED"/>
    <property type="match status" value="1"/>
</dbReference>